<gene>
    <name evidence="3" type="primary">smpB</name>
    <name evidence="5" type="ORF">CSA56_16905</name>
</gene>
<reference evidence="5 6" key="1">
    <citation type="submission" date="2017-10" db="EMBL/GenBank/DDBJ databases">
        <title>Novel microbial diversity and functional potential in the marine mammal oral microbiome.</title>
        <authorList>
            <person name="Dudek N.K."/>
            <person name="Sun C.L."/>
            <person name="Burstein D."/>
            <person name="Kantor R.S."/>
            <person name="Aliaga Goltsman D.S."/>
            <person name="Bik E.M."/>
            <person name="Thomas B.C."/>
            <person name="Banfield J.F."/>
            <person name="Relman D.A."/>
        </authorList>
    </citation>
    <scope>NUCLEOTIDE SEQUENCE [LARGE SCALE GENOMIC DNA]</scope>
    <source>
        <strain evidence="5">DOLJORAL78_47_16</strain>
    </source>
</reference>
<dbReference type="HAMAP" id="MF_00023">
    <property type="entry name" value="SmpB"/>
    <property type="match status" value="1"/>
</dbReference>
<dbReference type="Gene3D" id="2.40.280.10">
    <property type="match status" value="1"/>
</dbReference>
<dbReference type="GO" id="GO:0070929">
    <property type="term" value="P:trans-translation"/>
    <property type="evidence" value="ECO:0007669"/>
    <property type="project" value="UniProtKB-UniRule"/>
</dbReference>
<proteinExistence type="inferred from homology"/>
<dbReference type="GO" id="GO:0005829">
    <property type="term" value="C:cytosol"/>
    <property type="evidence" value="ECO:0007669"/>
    <property type="project" value="TreeGrafter"/>
</dbReference>
<comment type="function">
    <text evidence="3">Required for rescue of stalled ribosomes mediated by trans-translation. Binds to transfer-messenger RNA (tmRNA), required for stable association of tmRNA with ribosomes. tmRNA and SmpB together mimic tRNA shape, replacing the anticodon stem-loop with SmpB. tmRNA is encoded by the ssrA gene; the 2 termini fold to resemble tRNA(Ala) and it encodes a 'tag peptide', a short internal open reading frame. During trans-translation Ala-aminoacylated tmRNA acts like a tRNA, entering the A-site of stalled ribosomes, displacing the stalled mRNA. The ribosome then switches to translate the ORF on the tmRNA; the nascent peptide is terminated with the 'tag peptide' encoded by the tmRNA and targeted for degradation. The ribosome is freed to recommence translation, which seems to be the essential function of trans-translation.</text>
</comment>
<comment type="similarity">
    <text evidence="3">Belongs to the SmpB family.</text>
</comment>
<dbReference type="EMBL" id="PDSK01000123">
    <property type="protein sequence ID" value="PIE31927.1"/>
    <property type="molecule type" value="Genomic_DNA"/>
</dbReference>
<accession>A0A2G6K8D0</accession>
<evidence type="ECO:0000256" key="2">
    <source>
        <dbReference type="ARBA" id="ARBA00022884"/>
    </source>
</evidence>
<comment type="caution">
    <text evidence="5">The sequence shown here is derived from an EMBL/GenBank/DDBJ whole genome shotgun (WGS) entry which is preliminary data.</text>
</comment>
<dbReference type="InterPro" id="IPR000037">
    <property type="entry name" value="SsrA-bd_prot"/>
</dbReference>
<feature type="region of interest" description="Disordered" evidence="4">
    <location>
        <begin position="126"/>
        <end position="152"/>
    </location>
</feature>
<protein>
    <recommendedName>
        <fullName evidence="3">SsrA-binding protein</fullName>
    </recommendedName>
    <alternativeName>
        <fullName evidence="3">Small protein B</fullName>
    </alternativeName>
</protein>
<evidence type="ECO:0000313" key="5">
    <source>
        <dbReference type="EMBL" id="PIE31927.1"/>
    </source>
</evidence>
<evidence type="ECO:0000256" key="1">
    <source>
        <dbReference type="ARBA" id="ARBA00022490"/>
    </source>
</evidence>
<dbReference type="AlphaFoldDB" id="A0A2G6K8D0"/>
<dbReference type="Proteomes" id="UP000230821">
    <property type="component" value="Unassembled WGS sequence"/>
</dbReference>
<evidence type="ECO:0000313" key="6">
    <source>
        <dbReference type="Proteomes" id="UP000230821"/>
    </source>
</evidence>
<evidence type="ECO:0000256" key="4">
    <source>
        <dbReference type="SAM" id="MobiDB-lite"/>
    </source>
</evidence>
<dbReference type="InterPro" id="IPR023620">
    <property type="entry name" value="SmpB"/>
</dbReference>
<keyword evidence="2 3" id="KW-0694">RNA-binding</keyword>
<dbReference type="NCBIfam" id="TIGR00086">
    <property type="entry name" value="smpB"/>
    <property type="match status" value="1"/>
</dbReference>
<dbReference type="PANTHER" id="PTHR30308:SF2">
    <property type="entry name" value="SSRA-BINDING PROTEIN"/>
    <property type="match status" value="1"/>
</dbReference>
<dbReference type="GO" id="GO:0070930">
    <property type="term" value="P:trans-translation-dependent protein tagging"/>
    <property type="evidence" value="ECO:0007669"/>
    <property type="project" value="TreeGrafter"/>
</dbReference>
<dbReference type="PROSITE" id="PS01317">
    <property type="entry name" value="SSRP"/>
    <property type="match status" value="1"/>
</dbReference>
<organism evidence="5 6">
    <name type="scientific">candidate division KSB3 bacterium</name>
    <dbReference type="NCBI Taxonomy" id="2044937"/>
    <lineage>
        <taxon>Bacteria</taxon>
        <taxon>candidate division KSB3</taxon>
    </lineage>
</organism>
<dbReference type="GO" id="GO:0003723">
    <property type="term" value="F:RNA binding"/>
    <property type="evidence" value="ECO:0007669"/>
    <property type="project" value="UniProtKB-UniRule"/>
</dbReference>
<dbReference type="InterPro" id="IPR020081">
    <property type="entry name" value="SsrA-bd_prot_CS"/>
</dbReference>
<evidence type="ECO:0000256" key="3">
    <source>
        <dbReference type="HAMAP-Rule" id="MF_00023"/>
    </source>
</evidence>
<feature type="compositionally biased region" description="Basic and acidic residues" evidence="4">
    <location>
        <begin position="135"/>
        <end position="152"/>
    </location>
</feature>
<keyword evidence="1 3" id="KW-0963">Cytoplasm</keyword>
<dbReference type="NCBIfam" id="NF003843">
    <property type="entry name" value="PRK05422.1"/>
    <property type="match status" value="1"/>
</dbReference>
<dbReference type="SUPFAM" id="SSF74982">
    <property type="entry name" value="Small protein B (SmpB)"/>
    <property type="match status" value="1"/>
</dbReference>
<sequence length="152" mass="17672">MSGKKIICLNKKASHSYFIEEKYEAGLVLQGTEVKSLREGRANLKESYARIKNGEVFLYQCHISPYSHGNRENHDPIRPRKVLLHKREIKKLFGKVAERGYTLVPVALYFSHGKAKLEIGLGKGKKLHDKRHALKERTDKREMERAFKNQQR</sequence>
<dbReference type="Pfam" id="PF01668">
    <property type="entry name" value="SmpB"/>
    <property type="match status" value="1"/>
</dbReference>
<dbReference type="CDD" id="cd09294">
    <property type="entry name" value="SmpB"/>
    <property type="match status" value="1"/>
</dbReference>
<dbReference type="PANTHER" id="PTHR30308">
    <property type="entry name" value="TMRNA-BINDING COMPONENT OF TRANS-TRANSLATION TAGGING COMPLEX"/>
    <property type="match status" value="1"/>
</dbReference>
<name>A0A2G6K8D0_9BACT</name>
<comment type="subcellular location">
    <subcellularLocation>
        <location evidence="3">Cytoplasm</location>
    </subcellularLocation>
    <text evidence="3">The tmRNA-SmpB complex associates with stalled 70S ribosomes.</text>
</comment>